<keyword evidence="3" id="KW-1185">Reference proteome</keyword>
<reference evidence="2 3" key="1">
    <citation type="submission" date="2010-04" db="EMBL/GenBank/DDBJ databases">
        <authorList>
            <person name="Muzny D."/>
            <person name="Qin X."/>
            <person name="Deng J."/>
            <person name="Jiang H."/>
            <person name="Liu Y."/>
            <person name="Qu J."/>
            <person name="Song X.-Z."/>
            <person name="Zhang L."/>
            <person name="Thornton R."/>
            <person name="Coyle M."/>
            <person name="Francisco L."/>
            <person name="Jackson L."/>
            <person name="Javaid M."/>
            <person name="Korchina V."/>
            <person name="Kovar C."/>
            <person name="Mata R."/>
            <person name="Mathew T."/>
            <person name="Ngo R."/>
            <person name="Nguyen L."/>
            <person name="Nguyen N."/>
            <person name="Okwuonu G."/>
            <person name="Ongeri F."/>
            <person name="Pham C."/>
            <person name="Simmons D."/>
            <person name="Wilczek-Boney K."/>
            <person name="Hale W."/>
            <person name="Jakkamsetti A."/>
            <person name="Pham P."/>
            <person name="Ruth R."/>
            <person name="San Lucas F."/>
            <person name="Warren J."/>
            <person name="Zhang J."/>
            <person name="Zhao Z."/>
            <person name="Zhou C."/>
            <person name="Zhu D."/>
            <person name="Lee S."/>
            <person name="Bess C."/>
            <person name="Blankenburg K."/>
            <person name="Forbes L."/>
            <person name="Fu Q."/>
            <person name="Gubbala S."/>
            <person name="Hirani K."/>
            <person name="Jayaseelan J.C."/>
            <person name="Lara F."/>
            <person name="Munidasa M."/>
            <person name="Palculict T."/>
            <person name="Patil S."/>
            <person name="Pu L.-L."/>
            <person name="Saada N."/>
            <person name="Tang L."/>
            <person name="Weissenberger G."/>
            <person name="Zhu Y."/>
            <person name="Hemphill L."/>
            <person name="Shang Y."/>
            <person name="Youmans B."/>
            <person name="Ayvaz T."/>
            <person name="Ross M."/>
            <person name="Santibanez J."/>
            <person name="Aqrawi P."/>
            <person name="Gross S."/>
            <person name="Joshi V."/>
            <person name="Fowler G."/>
            <person name="Nazareth L."/>
            <person name="Reid J."/>
            <person name="Worley K."/>
            <person name="Petrosino J."/>
            <person name="Highlander S."/>
            <person name="Gibbs R."/>
        </authorList>
    </citation>
    <scope>NUCLEOTIDE SEQUENCE [LARGE SCALE GENOMIC DNA]</scope>
    <source>
        <strain evidence="2 3">ATCC BAA-614</strain>
    </source>
</reference>
<dbReference type="HOGENOM" id="CLU_1494674_0_0_11"/>
<proteinExistence type="predicted"/>
<dbReference type="Pfam" id="PF20530">
    <property type="entry name" value="DUF6745"/>
    <property type="match status" value="1"/>
</dbReference>
<protein>
    <recommendedName>
        <fullName evidence="1">DUF6745 domain-containing protein</fullName>
    </recommendedName>
</protein>
<comment type="caution">
    <text evidence="2">The sequence shown here is derived from an EMBL/GenBank/DDBJ whole genome shotgun (WGS) entry which is preliminary data.</text>
</comment>
<evidence type="ECO:0000313" key="3">
    <source>
        <dbReference type="Proteomes" id="UP000003653"/>
    </source>
</evidence>
<feature type="domain" description="DUF6745" evidence="1">
    <location>
        <begin position="2"/>
        <end position="175"/>
    </location>
</feature>
<dbReference type="eggNOG" id="COG4886">
    <property type="taxonomic scope" value="Bacteria"/>
</dbReference>
<dbReference type="InterPro" id="IPR046633">
    <property type="entry name" value="DUF6745"/>
</dbReference>
<organism evidence="2 3">
    <name type="scientific">Mycobacterium parascrofulaceum ATCC BAA-614</name>
    <dbReference type="NCBI Taxonomy" id="525368"/>
    <lineage>
        <taxon>Bacteria</taxon>
        <taxon>Bacillati</taxon>
        <taxon>Actinomycetota</taxon>
        <taxon>Actinomycetes</taxon>
        <taxon>Mycobacteriales</taxon>
        <taxon>Mycobacteriaceae</taxon>
        <taxon>Mycobacterium</taxon>
        <taxon>Mycobacterium simiae complex</taxon>
    </lineage>
</organism>
<dbReference type="Proteomes" id="UP000003653">
    <property type="component" value="Unassembled WGS sequence"/>
</dbReference>
<dbReference type="AlphaFoldDB" id="D5PF88"/>
<dbReference type="EMBL" id="ADNV01000331">
    <property type="protein sequence ID" value="EFG75269.1"/>
    <property type="molecule type" value="Genomic_DNA"/>
</dbReference>
<gene>
    <name evidence="2" type="ORF">HMPREF0591_4832</name>
</gene>
<evidence type="ECO:0000313" key="2">
    <source>
        <dbReference type="EMBL" id="EFG75269.1"/>
    </source>
</evidence>
<dbReference type="RefSeq" id="WP_007168821.1">
    <property type="nucleotide sequence ID" value="NZ_GG770554.1"/>
</dbReference>
<evidence type="ECO:0000259" key="1">
    <source>
        <dbReference type="Pfam" id="PF20530"/>
    </source>
</evidence>
<name>D5PF88_9MYCO</name>
<accession>D5PF88</accession>
<sequence length="180" mass="20251">MSAGYWWPTRAFIMVCDLPSALHIESAGGRNRLHCETGPAVQWADGWGVYSWHGTRVPADLIEKGWDVERIMAERNTEIRRCAIEKMGWDQFVTSAGMKLADEAPDPGNPGQLLRLYDVPRDVLDLPVRVLVAHNATRERDGTRHTFGLTIPTDCRTAIAAAAWTFDLTEREYKELARAT</sequence>